<dbReference type="PANTHER" id="PTHR23055">
    <property type="entry name" value="CALCIUM BINDING PROTEINS"/>
    <property type="match status" value="1"/>
</dbReference>
<feature type="region of interest" description="Disordered" evidence="7">
    <location>
        <begin position="1"/>
        <end position="27"/>
    </location>
</feature>
<evidence type="ECO:0000313" key="10">
    <source>
        <dbReference type="Proteomes" id="UP000285430"/>
    </source>
</evidence>
<feature type="domain" description="EF-hand" evidence="8">
    <location>
        <begin position="1398"/>
        <end position="1427"/>
    </location>
</feature>
<gene>
    <name evidence="9" type="ORF">DYB37_005933</name>
</gene>
<feature type="compositionally biased region" description="Low complexity" evidence="7">
    <location>
        <begin position="805"/>
        <end position="819"/>
    </location>
</feature>
<feature type="domain" description="EF-hand" evidence="8">
    <location>
        <begin position="523"/>
        <end position="558"/>
    </location>
</feature>
<dbReference type="InterPro" id="IPR028846">
    <property type="entry name" value="Recoverin"/>
</dbReference>
<feature type="domain" description="EF-hand" evidence="8">
    <location>
        <begin position="214"/>
        <end position="249"/>
    </location>
</feature>
<keyword evidence="5" id="KW-0106">Calcium</keyword>
<dbReference type="InterPro" id="IPR011992">
    <property type="entry name" value="EF-hand-dom_pair"/>
</dbReference>
<evidence type="ECO:0000256" key="2">
    <source>
        <dbReference type="ARBA" id="ARBA00022707"/>
    </source>
</evidence>
<comment type="similarity">
    <text evidence="1">Belongs to the recoverin family.</text>
</comment>
<dbReference type="SUPFAM" id="SSF47473">
    <property type="entry name" value="EF-hand"/>
    <property type="match status" value="7"/>
</dbReference>
<keyword evidence="6" id="KW-0449">Lipoprotein</keyword>
<feature type="compositionally biased region" description="Low complexity" evidence="7">
    <location>
        <begin position="1"/>
        <end position="10"/>
    </location>
</feature>
<keyword evidence="2" id="KW-0519">Myristate</keyword>
<feature type="domain" description="EF-hand" evidence="8">
    <location>
        <begin position="1065"/>
        <end position="1100"/>
    </location>
</feature>
<dbReference type="Pfam" id="PF13202">
    <property type="entry name" value="EF-hand_5"/>
    <property type="match status" value="6"/>
</dbReference>
<dbReference type="InterPro" id="IPR018247">
    <property type="entry name" value="EF_Hand_1_Ca_BS"/>
</dbReference>
<protein>
    <recommendedName>
        <fullName evidence="8">EF-hand domain-containing protein</fullName>
    </recommendedName>
</protein>
<dbReference type="SMART" id="SM00054">
    <property type="entry name" value="EFh"/>
    <property type="match status" value="14"/>
</dbReference>
<dbReference type="GO" id="GO:0005509">
    <property type="term" value="F:calcium ion binding"/>
    <property type="evidence" value="ECO:0007669"/>
    <property type="project" value="InterPro"/>
</dbReference>
<feature type="domain" description="EF-hand" evidence="8">
    <location>
        <begin position="487"/>
        <end position="522"/>
    </location>
</feature>
<sequence length="1427" mass="157496">MKGEPTSTTLRPPPTTSFGGGGPSAFRSARMSRRAAASAAAWRSRDADVDEAVVTPASSTSRLDISRVCRVAISRHGTVRDLLLHPDMPLEELYGCLRAIFPHVNTTPIALKNEANTLFPLSLLAHHPSTFSRAKKEAAHVSFELVCLGDPDVSYSELTRPVRVGWHAHGPHELTQFTLPQLIRAFRALDRSTFHKTLPSLVPSSSSSAPDDENGHALLSRVFDVFDKERTGVVDVVEFVSGLSVLVPGDRDDKIQATFSLYDHATPGFIGRDDMTTYLTSVYLVVAELNPDVFATNHVDPIQLGHVTAAQCFEDADVNHDGRLSYAEFQTWYSKTHLHNHQPHARKLKKQQHDISQRHQPLQVKWTLSAVRDLTGLGDYAVDEMLLWFPNSMSVTEADFLATMQRILQRQRKPVTVQTSALLRTLFGLYTAATPPTTALPTPPPLFPGHIRLAHQHQLPSKGPIARSSNSTALERVGVLTNLSWRHPLDVVDQLFRAFDGDGDGVVDFCELSSGLSLLCAGSQEEKIHAAFTLYDVNKDSFISHPELVSYLTAVFRVIYAFGSDLPLLPPMELADATAADAFARFDSNHDGQLSLAEFTAWYQTTTPTPNLSHATQPFDLACLRDVRRVTRLGQYAVADIFSFFQASATDGANNHLTKAQFFRCFNKLLSKVDEDTSRPPPQQLKATLDQLFIVFDSDGNGVVDTKELAAGLSLLCGVQAAFSLYDTNGDGFISRDEMVAYLTSVFKVLLQTSPALQAQLHHVAPSQLAVATTSQAFATCDVNHDDKLSIEEFTAWYQQQQHQIPSKQQQSDQVSSKQEPPLSQTRTRELLDLGHLTVDALVDLCRDRLSARVTSEKEFTALFAKLLQHSNNEAKKAKTTTALLQHRLFASLTSAFASFVPGLTYQDVACGLSVLTNDHNKVRATFSLMDRDGDLALSADELLRYFTAVFAVIWYTQDDKNAILPESALPLSLQQVRHITALGYLDVDDAFEHLADCADDAVDSGGRVTLDAFAVCLTNLAAEFHGHVPPLLASVATALFRAFDQDRVEFAELAAGLSVLCKGTRQAKVQAAFSLYDYNSDGYISMDEMTRYLTAVFRVLYVLHPNMAADTGVSAVELGQLTADEAFAFQPDSPPRRRLSLAEFAAWFAKHEPNPCASLPDIKVAPKREVPWTLDAVRRHTKLMFHRPQVVFELFAQAAHDDGHLDQAGFDKCFRYLMGNCTDQSKHDMSTCADQSQDDTTETQFLRRLFALFDSNEDGRVDFSELSAGLSILCAVQAAFVLFDLNGDGSISLEEMTQYLTSVFRVLFELSDQPRQLNGVSPVELATVTAAQAFHHVDLNPDGRIRLDEFKRNSMRLVRVAADVIERFRQFATANQLTRAAFSIGLQSFAKPAHKEAVDAIASHVFDLFDTDGNGVVDIVELGAGL</sequence>
<dbReference type="VEuPathDB" id="FungiDB:H257_15763"/>
<keyword evidence="3" id="KW-0479">Metal-binding</keyword>
<feature type="domain" description="EF-hand" evidence="8">
    <location>
        <begin position="1278"/>
        <end position="1307"/>
    </location>
</feature>
<feature type="domain" description="EF-hand" evidence="8">
    <location>
        <begin position="684"/>
        <end position="718"/>
    </location>
</feature>
<comment type="caution">
    <text evidence="9">The sequence shown here is derived from an EMBL/GenBank/DDBJ whole genome shotgun (WGS) entry which is preliminary data.</text>
</comment>
<evidence type="ECO:0000256" key="3">
    <source>
        <dbReference type="ARBA" id="ARBA00022723"/>
    </source>
</evidence>
<feature type="domain" description="EF-hand" evidence="8">
    <location>
        <begin position="574"/>
        <end position="609"/>
    </location>
</feature>
<feature type="region of interest" description="Disordered" evidence="7">
    <location>
        <begin position="805"/>
        <end position="827"/>
    </location>
</feature>
<feature type="domain" description="EF-hand" evidence="8">
    <location>
        <begin position="719"/>
        <end position="749"/>
    </location>
</feature>
<dbReference type="Pfam" id="PF13499">
    <property type="entry name" value="EF-hand_7"/>
    <property type="match status" value="3"/>
</dbReference>
<evidence type="ECO:0000256" key="7">
    <source>
        <dbReference type="SAM" id="MobiDB-lite"/>
    </source>
</evidence>
<keyword evidence="4" id="KW-0677">Repeat</keyword>
<dbReference type="InterPro" id="IPR002048">
    <property type="entry name" value="EF_hand_dom"/>
</dbReference>
<accession>A0A3R6YAX8</accession>
<feature type="domain" description="EF-hand" evidence="8">
    <location>
        <begin position="311"/>
        <end position="339"/>
    </location>
</feature>
<feature type="domain" description="EF-hand" evidence="8">
    <location>
        <begin position="1242"/>
        <end position="1277"/>
    </location>
</feature>
<organism evidence="9 10">
    <name type="scientific">Aphanomyces astaci</name>
    <name type="common">Crayfish plague agent</name>
    <dbReference type="NCBI Taxonomy" id="112090"/>
    <lineage>
        <taxon>Eukaryota</taxon>
        <taxon>Sar</taxon>
        <taxon>Stramenopiles</taxon>
        <taxon>Oomycota</taxon>
        <taxon>Saprolegniomycetes</taxon>
        <taxon>Saprolegniales</taxon>
        <taxon>Verrucalvaceae</taxon>
        <taxon>Aphanomyces</taxon>
    </lineage>
</organism>
<evidence type="ECO:0000256" key="6">
    <source>
        <dbReference type="ARBA" id="ARBA00023288"/>
    </source>
</evidence>
<reference evidence="9 10" key="1">
    <citation type="submission" date="2018-08" db="EMBL/GenBank/DDBJ databases">
        <title>Aphanomyces genome sequencing and annotation.</title>
        <authorList>
            <person name="Minardi D."/>
            <person name="Oidtmann B."/>
            <person name="Van Der Giezen M."/>
            <person name="Studholme D.J."/>
        </authorList>
    </citation>
    <scope>NUCLEOTIDE SEQUENCE [LARGE SCALE GENOMIC DNA]</scope>
    <source>
        <strain evidence="9 10">Da</strain>
    </source>
</reference>
<dbReference type="PROSITE" id="PS00018">
    <property type="entry name" value="EF_HAND_1"/>
    <property type="match status" value="9"/>
</dbReference>
<name>A0A3R6YAX8_APHAT</name>
<evidence type="ECO:0000256" key="1">
    <source>
        <dbReference type="ARBA" id="ARBA00006049"/>
    </source>
</evidence>
<proteinExistence type="inferred from homology"/>
<feature type="domain" description="EF-hand" evidence="8">
    <location>
        <begin position="769"/>
        <end position="804"/>
    </location>
</feature>
<dbReference type="PROSITE" id="PS50222">
    <property type="entry name" value="EF_HAND_2"/>
    <property type="match status" value="13"/>
</dbReference>
<evidence type="ECO:0000256" key="5">
    <source>
        <dbReference type="ARBA" id="ARBA00022837"/>
    </source>
</evidence>
<dbReference type="Gene3D" id="1.10.238.10">
    <property type="entry name" value="EF-hand"/>
    <property type="match status" value="7"/>
</dbReference>
<evidence type="ECO:0000256" key="4">
    <source>
        <dbReference type="ARBA" id="ARBA00022737"/>
    </source>
</evidence>
<evidence type="ECO:0000313" key="9">
    <source>
        <dbReference type="EMBL" id="RHZ25818.1"/>
    </source>
</evidence>
<dbReference type="CDD" id="cd00051">
    <property type="entry name" value="EFh"/>
    <property type="match status" value="6"/>
</dbReference>
<dbReference type="EMBL" id="QUTH01002469">
    <property type="protein sequence ID" value="RHZ25818.1"/>
    <property type="molecule type" value="Genomic_DNA"/>
</dbReference>
<dbReference type="PANTHER" id="PTHR23055:SF178">
    <property type="entry name" value="NEUROCALCIN HOMOLOG"/>
    <property type="match status" value="1"/>
</dbReference>
<dbReference type="PRINTS" id="PR00450">
    <property type="entry name" value="RECOVERIN"/>
</dbReference>
<feature type="domain" description="EF-hand" evidence="8">
    <location>
        <begin position="918"/>
        <end position="953"/>
    </location>
</feature>
<evidence type="ECO:0000259" key="8">
    <source>
        <dbReference type="PROSITE" id="PS50222"/>
    </source>
</evidence>
<dbReference type="Proteomes" id="UP000285430">
    <property type="component" value="Unassembled WGS sequence"/>
</dbReference>